<dbReference type="SMART" id="SM00530">
    <property type="entry name" value="HTH_XRE"/>
    <property type="match status" value="1"/>
</dbReference>
<name>A0ABX3UV42_9GAMM</name>
<dbReference type="CDD" id="cd00093">
    <property type="entry name" value="HTH_XRE"/>
    <property type="match status" value="1"/>
</dbReference>
<dbReference type="Proteomes" id="UP000193785">
    <property type="component" value="Unassembled WGS sequence"/>
</dbReference>
<sequence>MSSPLRNLRKSQGKTLSEVAGAIHLDVGNLSRIERGLQVASLDVAERLALFFKGEISELEILYPKRYLTSTETLTATPSVAKPQ</sequence>
<accession>A0ABX3UV42</accession>
<dbReference type="Pfam" id="PF01381">
    <property type="entry name" value="HTH_3"/>
    <property type="match status" value="1"/>
</dbReference>
<feature type="domain" description="HTH cro/C1-type" evidence="1">
    <location>
        <begin position="5"/>
        <end position="59"/>
    </location>
</feature>
<reference evidence="2 3" key="1">
    <citation type="journal article" date="2017" name="Antonie Van Leeuwenhoek">
        <title>Phylogenomic resolution of the bacterial genus Pantoea and its relationship with Erwinia and Tatumella.</title>
        <authorList>
            <person name="Palmer M."/>
            <person name="Steenkamp E.T."/>
            <person name="Coetzee M.P."/>
            <person name="Chan W.Y."/>
            <person name="van Zyl E."/>
            <person name="De Maayer P."/>
            <person name="Coutinho T.A."/>
            <person name="Blom J."/>
            <person name="Smits T.H."/>
            <person name="Duffy B."/>
            <person name="Venter S.N."/>
        </authorList>
    </citation>
    <scope>NUCLEOTIDE SEQUENCE [LARGE SCALE GENOMIC DNA]</scope>
    <source>
        <strain evidence="2 3">LMG 5345</strain>
    </source>
</reference>
<evidence type="ECO:0000313" key="2">
    <source>
        <dbReference type="EMBL" id="ORN01714.1"/>
    </source>
</evidence>
<keyword evidence="3" id="KW-1185">Reference proteome</keyword>
<dbReference type="EMBL" id="MLJJ01000007">
    <property type="protein sequence ID" value="ORN01714.1"/>
    <property type="molecule type" value="Genomic_DNA"/>
</dbReference>
<proteinExistence type="predicted"/>
<dbReference type="Gene3D" id="1.10.260.40">
    <property type="entry name" value="lambda repressor-like DNA-binding domains"/>
    <property type="match status" value="1"/>
</dbReference>
<protein>
    <submittedName>
        <fullName evidence="2">Transcriptional regulator</fullName>
    </submittedName>
</protein>
<gene>
    <name evidence="2" type="ORF">HA46_05455</name>
</gene>
<dbReference type="RefSeq" id="WP_084882942.1">
    <property type="nucleotide sequence ID" value="NZ_MLJJ01000007.1"/>
</dbReference>
<dbReference type="InterPro" id="IPR001387">
    <property type="entry name" value="Cro/C1-type_HTH"/>
</dbReference>
<dbReference type="InterPro" id="IPR010982">
    <property type="entry name" value="Lambda_DNA-bd_dom_sf"/>
</dbReference>
<evidence type="ECO:0000259" key="1">
    <source>
        <dbReference type="PROSITE" id="PS50943"/>
    </source>
</evidence>
<comment type="caution">
    <text evidence="2">The sequence shown here is derived from an EMBL/GenBank/DDBJ whole genome shotgun (WGS) entry which is preliminary data.</text>
</comment>
<evidence type="ECO:0000313" key="3">
    <source>
        <dbReference type="Proteomes" id="UP000193785"/>
    </source>
</evidence>
<dbReference type="PROSITE" id="PS50943">
    <property type="entry name" value="HTH_CROC1"/>
    <property type="match status" value="1"/>
</dbReference>
<organism evidence="2 3">
    <name type="scientific">Pantoea septica</name>
    <dbReference type="NCBI Taxonomy" id="472695"/>
    <lineage>
        <taxon>Bacteria</taxon>
        <taxon>Pseudomonadati</taxon>
        <taxon>Pseudomonadota</taxon>
        <taxon>Gammaproteobacteria</taxon>
        <taxon>Enterobacterales</taxon>
        <taxon>Erwiniaceae</taxon>
        <taxon>Pantoea</taxon>
    </lineage>
</organism>
<dbReference type="SUPFAM" id="SSF47413">
    <property type="entry name" value="lambda repressor-like DNA-binding domains"/>
    <property type="match status" value="1"/>
</dbReference>